<evidence type="ECO:0000256" key="6">
    <source>
        <dbReference type="PIRSR" id="PIRSR000097-2"/>
    </source>
</evidence>
<proteinExistence type="inferred from homology"/>
<evidence type="ECO:0000256" key="2">
    <source>
        <dbReference type="ARBA" id="ARBA00022857"/>
    </source>
</evidence>
<dbReference type="Proteomes" id="UP000317557">
    <property type="component" value="Unassembled WGS sequence"/>
</dbReference>
<name>A0A521E0Q8_9BACT</name>
<dbReference type="InterPro" id="IPR036812">
    <property type="entry name" value="NAD(P)_OxRdtase_dom_sf"/>
</dbReference>
<evidence type="ECO:0000256" key="1">
    <source>
        <dbReference type="ARBA" id="ARBA00007905"/>
    </source>
</evidence>
<dbReference type="OrthoDB" id="9804790at2"/>
<dbReference type="PROSITE" id="PS00798">
    <property type="entry name" value="ALDOKETO_REDUCTASE_1"/>
    <property type="match status" value="1"/>
</dbReference>
<dbReference type="PANTHER" id="PTHR43827:SF3">
    <property type="entry name" value="NADP-DEPENDENT OXIDOREDUCTASE DOMAIN-CONTAINING PROTEIN"/>
    <property type="match status" value="1"/>
</dbReference>
<keyword evidence="2" id="KW-0521">NADP</keyword>
<dbReference type="Gene3D" id="3.20.20.100">
    <property type="entry name" value="NADP-dependent oxidoreductase domain"/>
    <property type="match status" value="1"/>
</dbReference>
<feature type="domain" description="NADP-dependent oxidoreductase" evidence="8">
    <location>
        <begin position="14"/>
        <end position="257"/>
    </location>
</feature>
<dbReference type="PRINTS" id="PR00069">
    <property type="entry name" value="ALDKETRDTASE"/>
</dbReference>
<dbReference type="Pfam" id="PF00248">
    <property type="entry name" value="Aldo_ket_red"/>
    <property type="match status" value="1"/>
</dbReference>
<evidence type="ECO:0000313" key="10">
    <source>
        <dbReference type="Proteomes" id="UP000317557"/>
    </source>
</evidence>
<reference evidence="9 10" key="1">
    <citation type="submission" date="2017-05" db="EMBL/GenBank/DDBJ databases">
        <authorList>
            <person name="Varghese N."/>
            <person name="Submissions S."/>
        </authorList>
    </citation>
    <scope>NUCLEOTIDE SEQUENCE [LARGE SCALE GENOMIC DNA]</scope>
    <source>
        <strain evidence="9 10">DSM 21985</strain>
    </source>
</reference>
<dbReference type="SUPFAM" id="SSF51430">
    <property type="entry name" value="NAD(P)-linked oxidoreductase"/>
    <property type="match status" value="1"/>
</dbReference>
<comment type="similarity">
    <text evidence="1">Belongs to the aldo/keto reductase family.</text>
</comment>
<dbReference type="InterPro" id="IPR018170">
    <property type="entry name" value="Aldo/ket_reductase_CS"/>
</dbReference>
<dbReference type="AlphaFoldDB" id="A0A521E0Q8"/>
<dbReference type="PANTHER" id="PTHR43827">
    <property type="entry name" value="2,5-DIKETO-D-GLUCONIC ACID REDUCTASE"/>
    <property type="match status" value="1"/>
</dbReference>
<evidence type="ECO:0000259" key="8">
    <source>
        <dbReference type="Pfam" id="PF00248"/>
    </source>
</evidence>
<protein>
    <submittedName>
        <fullName evidence="9">2,5-diketo-D-gluconate reductase B</fullName>
    </submittedName>
</protein>
<evidence type="ECO:0000256" key="7">
    <source>
        <dbReference type="PIRSR" id="PIRSR000097-3"/>
    </source>
</evidence>
<organism evidence="9 10">
    <name type="scientific">Gracilimonas mengyeensis</name>
    <dbReference type="NCBI Taxonomy" id="1302730"/>
    <lineage>
        <taxon>Bacteria</taxon>
        <taxon>Pseudomonadati</taxon>
        <taxon>Balneolota</taxon>
        <taxon>Balneolia</taxon>
        <taxon>Balneolales</taxon>
        <taxon>Balneolaceae</taxon>
        <taxon>Gracilimonas</taxon>
    </lineage>
</organism>
<evidence type="ECO:0000256" key="5">
    <source>
        <dbReference type="PIRSR" id="PIRSR000097-1"/>
    </source>
</evidence>
<evidence type="ECO:0000256" key="4">
    <source>
        <dbReference type="ARBA" id="ARBA00049445"/>
    </source>
</evidence>
<dbReference type="InterPro" id="IPR023210">
    <property type="entry name" value="NADP_OxRdtase_dom"/>
</dbReference>
<dbReference type="RefSeq" id="WP_142454855.1">
    <property type="nucleotide sequence ID" value="NZ_FXTP01000010.1"/>
</dbReference>
<dbReference type="PIRSF" id="PIRSF000097">
    <property type="entry name" value="AKR"/>
    <property type="match status" value="1"/>
</dbReference>
<keyword evidence="3" id="KW-0560">Oxidoreductase</keyword>
<comment type="catalytic activity">
    <reaction evidence="4">
        <text>hydroxyacetone + NADP(+) = methylglyoxal + NADPH + H(+)</text>
        <dbReference type="Rhea" id="RHEA:27986"/>
        <dbReference type="ChEBI" id="CHEBI:15378"/>
        <dbReference type="ChEBI" id="CHEBI:17158"/>
        <dbReference type="ChEBI" id="CHEBI:27957"/>
        <dbReference type="ChEBI" id="CHEBI:57783"/>
        <dbReference type="ChEBI" id="CHEBI:58349"/>
    </reaction>
</comment>
<gene>
    <name evidence="9" type="ORF">SAMN06265219_11034</name>
</gene>
<keyword evidence="10" id="KW-1185">Reference proteome</keyword>
<feature type="site" description="Lowers pKa of active site Tyr" evidence="7">
    <location>
        <position position="72"/>
    </location>
</feature>
<evidence type="ECO:0000313" key="9">
    <source>
        <dbReference type="EMBL" id="SMO77546.1"/>
    </source>
</evidence>
<dbReference type="FunFam" id="3.20.20.100:FF:000002">
    <property type="entry name" value="2,5-diketo-D-gluconic acid reductase A"/>
    <property type="match status" value="1"/>
</dbReference>
<dbReference type="EMBL" id="FXTP01000010">
    <property type="protein sequence ID" value="SMO77546.1"/>
    <property type="molecule type" value="Genomic_DNA"/>
</dbReference>
<accession>A0A521E0Q8</accession>
<evidence type="ECO:0000256" key="3">
    <source>
        <dbReference type="ARBA" id="ARBA00023002"/>
    </source>
</evidence>
<feature type="active site" description="Proton donor" evidence="5">
    <location>
        <position position="47"/>
    </location>
</feature>
<sequence>MQFKTIQGVEVPEIGLGTHRLIGKECEDIVKKALNMGYRHIDTAQSYKNEREVGTAIKRSHIDREEIFLTTKIWHTSLEKDEVLKVAESALRELDTPYVDLLLVHWPNEEVDIEKTLESFLSLRDQGKALNIGVANFPLKLLREVNEELAAPIFCNQVEYHPMLGQFDLLDYTAEHDIMFTAYSPLAQGQALDIPLIKELAEKYDKTPAQIVLRWLIEQEQVVAIPKASSEEHLKENIDIYDFALEDDDFYAIDDLDKSTRLTNPDFAPEWDSE</sequence>
<dbReference type="GO" id="GO:0016616">
    <property type="term" value="F:oxidoreductase activity, acting on the CH-OH group of donors, NAD or NADP as acceptor"/>
    <property type="evidence" value="ECO:0007669"/>
    <property type="project" value="UniProtKB-ARBA"/>
</dbReference>
<feature type="binding site" evidence="6">
    <location>
        <position position="105"/>
    </location>
    <ligand>
        <name>substrate</name>
    </ligand>
</feature>
<dbReference type="InterPro" id="IPR020471">
    <property type="entry name" value="AKR"/>
</dbReference>